<dbReference type="GO" id="GO:0005802">
    <property type="term" value="C:trans-Golgi network"/>
    <property type="evidence" value="ECO:0007669"/>
    <property type="project" value="TreeGrafter"/>
</dbReference>
<dbReference type="Proteomes" id="UP000190831">
    <property type="component" value="Chromosome E"/>
</dbReference>
<dbReference type="OrthoDB" id="4048430at2759"/>
<evidence type="ECO:0000259" key="2">
    <source>
        <dbReference type="Pfam" id="PF23646"/>
    </source>
</evidence>
<protein>
    <submittedName>
        <fullName evidence="3">LAFE_0E13586g1_1</fullName>
    </submittedName>
</protein>
<keyword evidence="4" id="KW-1185">Reference proteome</keyword>
<dbReference type="GO" id="GO:0006891">
    <property type="term" value="P:intra-Golgi vesicle-mediated transport"/>
    <property type="evidence" value="ECO:0007669"/>
    <property type="project" value="InterPro"/>
</dbReference>
<dbReference type="Pfam" id="PF23645">
    <property type="entry name" value="IgD1_Trs65"/>
    <property type="match status" value="1"/>
</dbReference>
<reference evidence="4" key="1">
    <citation type="submission" date="2016-03" db="EMBL/GenBank/DDBJ databases">
        <authorList>
            <person name="Devillers H."/>
        </authorList>
    </citation>
    <scope>NUCLEOTIDE SEQUENCE [LARGE SCALE GENOMIC DNA]</scope>
</reference>
<dbReference type="GO" id="GO:1990071">
    <property type="term" value="C:TRAPPII protein complex"/>
    <property type="evidence" value="ECO:0007669"/>
    <property type="project" value="InterPro"/>
</dbReference>
<evidence type="ECO:0000313" key="3">
    <source>
        <dbReference type="EMBL" id="SCW02074.1"/>
    </source>
</evidence>
<dbReference type="STRING" id="4955.A0A1G4MDR4"/>
<feature type="domain" description="Trafficking protein particle complex II-specific subunit 65 IgD1" evidence="1">
    <location>
        <begin position="5"/>
        <end position="134"/>
    </location>
</feature>
<dbReference type="InterPro" id="IPR024662">
    <property type="entry name" value="Trs65"/>
</dbReference>
<dbReference type="EMBL" id="LT598488">
    <property type="protein sequence ID" value="SCW02074.1"/>
    <property type="molecule type" value="Genomic_DNA"/>
</dbReference>
<dbReference type="Pfam" id="PF23646">
    <property type="entry name" value="IgD2_Trs65"/>
    <property type="match status" value="1"/>
</dbReference>
<dbReference type="InterPro" id="IPR055426">
    <property type="entry name" value="IgD2_Trs65"/>
</dbReference>
<sequence length="454" mass="51772">MQILLPLDRQLSIDSEALKQSHSEREFVIFDEALRILFEAENETIVELSIHINEAKVFYSDDPYKFLEQQSEHLWELKRSAIIGQVFNSSIVMNNGHKNFLKILVHYEQESISERNSEEKSSDEDVLPSFLPLSFPGINHTTQDPVETQIDSTEVTFPIHALLNVRLRNVALSSLHFIYSSLDFQASKACETLMNKYNISNLTLHLDKIDYELVRKSTSAKINPVCPLTLPLTLESWNSCSISYKLPQTKSLEPHRVRVTLNYNVVATPHNFVVNTSWEADIALKKQNVPTLPVSQPTSLLATPMFSPSVKFASSVNSLVANRLNNVRFRFLTSKVMCKKGRKLTLFLQIMNSSQSQLDMVVYHTSSVPQNPGQYPIDREYQLRKRWQKTTEGIILLSNDYKLPLILPGETYCAELHFVAIREGYYHGLPGLKILDLNTQEIMNIGSTVSILVE</sequence>
<evidence type="ECO:0000259" key="1">
    <source>
        <dbReference type="Pfam" id="PF23645"/>
    </source>
</evidence>
<dbReference type="PANTHER" id="PTHR28159:SF1">
    <property type="entry name" value="TRAFFICKING PROTEIN PARTICLE COMPLEX II-SPECIFIC SUBUNIT 65"/>
    <property type="match status" value="1"/>
</dbReference>
<gene>
    <name evidence="3" type="ORF">LAFE_0E13586G</name>
</gene>
<dbReference type="InterPro" id="IPR055425">
    <property type="entry name" value="IgD1_Trs65"/>
</dbReference>
<name>A0A1G4MDR4_LACFM</name>
<feature type="domain" description="Trafficking protein particle complex II-specific subunit 65 IgD2" evidence="2">
    <location>
        <begin position="162"/>
        <end position="282"/>
    </location>
</feature>
<dbReference type="OMA" id="VMNNGYN"/>
<dbReference type="PANTHER" id="PTHR28159">
    <property type="entry name" value="TRAFFICKING PROTEIN PARTICLE COMPLEX II-SPECIFIC SUBUNIT 65"/>
    <property type="match status" value="1"/>
</dbReference>
<accession>A0A1G4MDR4</accession>
<evidence type="ECO:0000313" key="4">
    <source>
        <dbReference type="Proteomes" id="UP000190831"/>
    </source>
</evidence>
<proteinExistence type="predicted"/>
<dbReference type="AlphaFoldDB" id="A0A1G4MDR4"/>
<organism evidence="3 4">
    <name type="scientific">Lachancea fermentati</name>
    <name type="common">Zygosaccharomyces fermentati</name>
    <dbReference type="NCBI Taxonomy" id="4955"/>
    <lineage>
        <taxon>Eukaryota</taxon>
        <taxon>Fungi</taxon>
        <taxon>Dikarya</taxon>
        <taxon>Ascomycota</taxon>
        <taxon>Saccharomycotina</taxon>
        <taxon>Saccharomycetes</taxon>
        <taxon>Saccharomycetales</taxon>
        <taxon>Saccharomycetaceae</taxon>
        <taxon>Lachancea</taxon>
    </lineage>
</organism>